<evidence type="ECO:0000313" key="1">
    <source>
        <dbReference type="EMBL" id="GAB0186320.1"/>
    </source>
</evidence>
<dbReference type="EMBL" id="BAAFJT010000003">
    <property type="protein sequence ID" value="GAB0186320.1"/>
    <property type="molecule type" value="Genomic_DNA"/>
</dbReference>
<dbReference type="Proteomes" id="UP001623348">
    <property type="component" value="Unassembled WGS sequence"/>
</dbReference>
<protein>
    <recommendedName>
        <fullName evidence="3">Dtw domain-containing protein 2</fullName>
    </recommendedName>
</protein>
<dbReference type="AlphaFoldDB" id="A0ABC9WLZ9"/>
<evidence type="ECO:0008006" key="3">
    <source>
        <dbReference type="Google" id="ProtNLM"/>
    </source>
</evidence>
<evidence type="ECO:0000313" key="2">
    <source>
        <dbReference type="Proteomes" id="UP001623348"/>
    </source>
</evidence>
<reference evidence="1 2" key="1">
    <citation type="submission" date="2024-06" db="EMBL/GenBank/DDBJ databases">
        <title>The draft genome of Grus japonensis, version 3.</title>
        <authorList>
            <person name="Nabeshima K."/>
            <person name="Suzuki S."/>
            <person name="Onuma M."/>
        </authorList>
    </citation>
    <scope>NUCLEOTIDE SEQUENCE [LARGE SCALE GENOMIC DNA]</scope>
    <source>
        <strain evidence="1 2">451A</strain>
    </source>
</reference>
<name>A0ABC9WLZ9_GRUJA</name>
<comment type="caution">
    <text evidence="1">The sequence shown here is derived from an EMBL/GenBank/DDBJ whole genome shotgun (WGS) entry which is preliminary data.</text>
</comment>
<sequence>MRMGSCPLDERAAGMRGALPWDISGVSQSLPMRIIRQTNVVADFVGICYGPSDREEVDDVFFRQLEEASCSQALVLMGDLNHPDICWKDNTAGLKQSRKFLEQINGNFLAWVIEEPTKLLYWTLQTRKN</sequence>
<accession>A0ABC9WLZ9</accession>
<dbReference type="PANTHER" id="PTHR33395">
    <property type="entry name" value="TRANSCRIPTASE, PUTATIVE-RELATED-RELATED"/>
    <property type="match status" value="1"/>
</dbReference>
<organism evidence="1 2">
    <name type="scientific">Grus japonensis</name>
    <name type="common">Japanese crane</name>
    <name type="synonym">Red-crowned crane</name>
    <dbReference type="NCBI Taxonomy" id="30415"/>
    <lineage>
        <taxon>Eukaryota</taxon>
        <taxon>Metazoa</taxon>
        <taxon>Chordata</taxon>
        <taxon>Craniata</taxon>
        <taxon>Vertebrata</taxon>
        <taxon>Euteleostomi</taxon>
        <taxon>Archelosauria</taxon>
        <taxon>Archosauria</taxon>
        <taxon>Dinosauria</taxon>
        <taxon>Saurischia</taxon>
        <taxon>Theropoda</taxon>
        <taxon>Coelurosauria</taxon>
        <taxon>Aves</taxon>
        <taxon>Neognathae</taxon>
        <taxon>Neoaves</taxon>
        <taxon>Gruiformes</taxon>
        <taxon>Gruidae</taxon>
        <taxon>Grus</taxon>
    </lineage>
</organism>
<keyword evidence="2" id="KW-1185">Reference proteome</keyword>
<gene>
    <name evidence="1" type="ORF">GRJ2_001097300</name>
</gene>
<proteinExistence type="predicted"/>
<dbReference type="PANTHER" id="PTHR33395:SF22">
    <property type="entry name" value="REVERSE TRANSCRIPTASE DOMAIN-CONTAINING PROTEIN"/>
    <property type="match status" value="1"/>
</dbReference>